<keyword evidence="5" id="KW-1185">Reference proteome</keyword>
<dbReference type="Pfam" id="PF01497">
    <property type="entry name" value="Peripla_BP_2"/>
    <property type="match status" value="1"/>
</dbReference>
<dbReference type="Gene3D" id="3.40.50.1980">
    <property type="entry name" value="Nitrogenase molybdenum iron protein domain"/>
    <property type="match status" value="2"/>
</dbReference>
<dbReference type="Proteomes" id="UP000269019">
    <property type="component" value="Chromosome"/>
</dbReference>
<reference evidence="4 5" key="1">
    <citation type="submission" date="2018-11" db="EMBL/GenBank/DDBJ databases">
        <authorList>
            <person name="Kleinhagauer T."/>
            <person name="Glaeser S.P."/>
            <person name="Spergser J."/>
            <person name="Ruckert C."/>
            <person name="Kaempfer P."/>
            <person name="Busse H.-J."/>
        </authorList>
    </citation>
    <scope>NUCLEOTIDE SEQUENCE [LARGE SCALE GENOMIC DNA]</scope>
    <source>
        <strain evidence="4 5">200CH</strain>
    </source>
</reference>
<proteinExistence type="inferred from homology"/>
<feature type="signal peptide" evidence="2">
    <location>
        <begin position="1"/>
        <end position="34"/>
    </location>
</feature>
<dbReference type="InterPro" id="IPR050902">
    <property type="entry name" value="ABC_Transporter_SBP"/>
</dbReference>
<gene>
    <name evidence="4" type="primary">hmuT</name>
    <name evidence="4" type="ORF">CCHOA_00715</name>
</gene>
<feature type="domain" description="Fe/B12 periplasmic-binding" evidence="3">
    <location>
        <begin position="123"/>
        <end position="386"/>
    </location>
</feature>
<evidence type="ECO:0000313" key="4">
    <source>
        <dbReference type="EMBL" id="AZA12572.1"/>
    </source>
</evidence>
<accession>A0A3G6J3Q4</accession>
<dbReference type="AlphaFoldDB" id="A0A3G6J3Q4"/>
<dbReference type="PROSITE" id="PS51257">
    <property type="entry name" value="PROKAR_LIPOPROTEIN"/>
    <property type="match status" value="1"/>
</dbReference>
<comment type="similarity">
    <text evidence="1">Belongs to the bacterial solute-binding protein 8 family.</text>
</comment>
<evidence type="ECO:0000313" key="5">
    <source>
        <dbReference type="Proteomes" id="UP000269019"/>
    </source>
</evidence>
<protein>
    <submittedName>
        <fullName evidence="4">Hemin-binding periplasmic protein HmuT</fullName>
    </submittedName>
</protein>
<feature type="chain" id="PRO_5018215966" evidence="2">
    <location>
        <begin position="35"/>
        <end position="386"/>
    </location>
</feature>
<dbReference type="InterPro" id="IPR002491">
    <property type="entry name" value="ABC_transptr_periplasmic_BD"/>
</dbReference>
<evidence type="ECO:0000256" key="1">
    <source>
        <dbReference type="ARBA" id="ARBA00008814"/>
    </source>
</evidence>
<evidence type="ECO:0000256" key="2">
    <source>
        <dbReference type="SAM" id="SignalP"/>
    </source>
</evidence>
<keyword evidence="2" id="KW-0732">Signal</keyword>
<dbReference type="SUPFAM" id="SSF53807">
    <property type="entry name" value="Helical backbone' metal receptor"/>
    <property type="match status" value="1"/>
</dbReference>
<evidence type="ECO:0000259" key="3">
    <source>
        <dbReference type="PROSITE" id="PS50983"/>
    </source>
</evidence>
<dbReference type="PANTHER" id="PTHR30535">
    <property type="entry name" value="VITAMIN B12-BINDING PROTEIN"/>
    <property type="match status" value="1"/>
</dbReference>
<dbReference type="PROSITE" id="PS50983">
    <property type="entry name" value="FE_B12_PBP"/>
    <property type="match status" value="1"/>
</dbReference>
<dbReference type="EMBL" id="CP033896">
    <property type="protein sequence ID" value="AZA12572.1"/>
    <property type="molecule type" value="Genomic_DNA"/>
</dbReference>
<organism evidence="4 5">
    <name type="scientific">Corynebacterium choanae</name>
    <dbReference type="NCBI Taxonomy" id="1862358"/>
    <lineage>
        <taxon>Bacteria</taxon>
        <taxon>Bacillati</taxon>
        <taxon>Actinomycetota</taxon>
        <taxon>Actinomycetes</taxon>
        <taxon>Mycobacteriales</taxon>
        <taxon>Corynebacteriaceae</taxon>
        <taxon>Corynebacterium</taxon>
    </lineage>
</organism>
<dbReference type="KEGG" id="ccho:CCHOA_00715"/>
<sequence length="386" mass="39379" precursor="true">MFCRFRNRAHTTRCKITAGMFTAAALLLAGCAESGEPGAQSAATTASALASATTLQPSAGFAAALAEFQSTVTKGNYPTSGESSAKLVGDVTPITPDPAVSLPVSLNDADGYEVTVTDISRILPLDLYGTTSRTLAGLGLGEHIIGRSVSSTEPLLQDVPVVTQAGHNINVEAVLNLHPTLVIVDHSIGPAEAIDQIRAAGVTVVVIQPSRTIDSIGDDIRTIAGITGVNEAGEQLARRAEAERDEAIAAISAVSPATPLDLAFIYARGTGGVFFILGPEAGTTDLFSAVGAHDTAADAGLNDTTPANAEALVKLNPEVIVMMSAGLESTGGVPGLLARPGIAQTTAGQQQRIVAIPDSQALSFGPQTGEMLLAFAQALYGPLTDS</sequence>
<dbReference type="PANTHER" id="PTHR30535:SF4">
    <property type="entry name" value="HEMIN-BINDING PERIPLASMIC PROTEIN HMUT"/>
    <property type="match status" value="1"/>
</dbReference>
<name>A0A3G6J3Q4_9CORY</name>